<name>A0A383CYD2_9ZZZZ</name>
<protein>
    <submittedName>
        <fullName evidence="2">Uncharacterized protein</fullName>
    </submittedName>
</protein>
<dbReference type="AlphaFoldDB" id="A0A383CYD2"/>
<reference evidence="2" key="1">
    <citation type="submission" date="2018-05" db="EMBL/GenBank/DDBJ databases">
        <authorList>
            <person name="Lanie J.A."/>
            <person name="Ng W.-L."/>
            <person name="Kazmierczak K.M."/>
            <person name="Andrzejewski T.M."/>
            <person name="Davidsen T.M."/>
            <person name="Wayne K.J."/>
            <person name="Tettelin H."/>
            <person name="Glass J.I."/>
            <person name="Rusch D."/>
            <person name="Podicherti R."/>
            <person name="Tsui H.-C.T."/>
            <person name="Winkler M.E."/>
        </authorList>
    </citation>
    <scope>NUCLEOTIDE SEQUENCE</scope>
</reference>
<evidence type="ECO:0000256" key="1">
    <source>
        <dbReference type="SAM" id="MobiDB-lite"/>
    </source>
</evidence>
<accession>A0A383CYD2</accession>
<sequence>GDRIYAATNDKSKEGLQKGKQH</sequence>
<feature type="region of interest" description="Disordered" evidence="1">
    <location>
        <begin position="1"/>
        <end position="22"/>
    </location>
</feature>
<dbReference type="EMBL" id="UINC01212742">
    <property type="protein sequence ID" value="SVE37202.1"/>
    <property type="molecule type" value="Genomic_DNA"/>
</dbReference>
<proteinExistence type="predicted"/>
<evidence type="ECO:0000313" key="2">
    <source>
        <dbReference type="EMBL" id="SVE37202.1"/>
    </source>
</evidence>
<feature type="non-terminal residue" evidence="2">
    <location>
        <position position="1"/>
    </location>
</feature>
<feature type="compositionally biased region" description="Basic and acidic residues" evidence="1">
    <location>
        <begin position="10"/>
        <end position="22"/>
    </location>
</feature>
<organism evidence="2">
    <name type="scientific">marine metagenome</name>
    <dbReference type="NCBI Taxonomy" id="408172"/>
    <lineage>
        <taxon>unclassified sequences</taxon>
        <taxon>metagenomes</taxon>
        <taxon>ecological metagenomes</taxon>
    </lineage>
</organism>
<gene>
    <name evidence="2" type="ORF">METZ01_LOCUS490056</name>
</gene>